<dbReference type="GO" id="GO:0008168">
    <property type="term" value="F:methyltransferase activity"/>
    <property type="evidence" value="ECO:0007669"/>
    <property type="project" value="UniProtKB-KW"/>
</dbReference>
<evidence type="ECO:0000256" key="3">
    <source>
        <dbReference type="ARBA" id="ARBA00022747"/>
    </source>
</evidence>
<keyword evidence="7" id="KW-1185">Reference proteome</keyword>
<dbReference type="Proteomes" id="UP001451571">
    <property type="component" value="Chromosome"/>
</dbReference>
<protein>
    <recommendedName>
        <fullName evidence="4">Methyltransferase</fullName>
        <ecNumber evidence="4">2.1.1.-</ecNumber>
    </recommendedName>
</protein>
<comment type="similarity">
    <text evidence="4">Belongs to the N(4)/N(6)-methyltransferase family.</text>
</comment>
<dbReference type="InterPro" id="IPR002941">
    <property type="entry name" value="DNA_methylase_N4/N6"/>
</dbReference>
<proteinExistence type="inferred from homology"/>
<name>A0ABZ3F2A0_9FIRM</name>
<dbReference type="Gene3D" id="3.40.50.150">
    <property type="entry name" value="Vaccinia Virus protein VP39"/>
    <property type="match status" value="1"/>
</dbReference>
<dbReference type="GO" id="GO:0032259">
    <property type="term" value="P:methylation"/>
    <property type="evidence" value="ECO:0007669"/>
    <property type="project" value="UniProtKB-KW"/>
</dbReference>
<feature type="domain" description="DNA methylase N-4/N-6" evidence="5">
    <location>
        <begin position="24"/>
        <end position="235"/>
    </location>
</feature>
<sequence>MIEANTLYNEDCLVGMNKIKDKSIDCIITDLPYGSTQCKWDVIIPFEPLWEQYNRIIKDNGAIVLFNTEPFGSQLRLSNLKNYKYDWVWDKVKGTGFLNARRQPMRNHELISVFYKKQCIYNPQKTYGHNKKKSYRSKELQTDVYGEMKNDYTYESTERYPRSIQVFSTDTQNSSLHPTQKPVALIEYLIKTYTNEGELVLDSCGGSFTTAVAAINTNRNYICFEKDREIFSIGKNRVDEHLNKKEKGNMNI</sequence>
<reference evidence="6 7" key="1">
    <citation type="submission" date="2024-02" db="EMBL/GenBank/DDBJ databases">
        <title>Bacterial strain from lacustrine sediment.</title>
        <authorList>
            <person name="Petit C."/>
            <person name="Fadhlaoui K."/>
        </authorList>
    </citation>
    <scope>NUCLEOTIDE SEQUENCE [LARGE SCALE GENOMIC DNA]</scope>
    <source>
        <strain evidence="6 7">IPX-CK</strain>
    </source>
</reference>
<evidence type="ECO:0000256" key="2">
    <source>
        <dbReference type="ARBA" id="ARBA00022679"/>
    </source>
</evidence>
<dbReference type="InterPro" id="IPR029063">
    <property type="entry name" value="SAM-dependent_MTases_sf"/>
</dbReference>
<dbReference type="Pfam" id="PF01555">
    <property type="entry name" value="N6_N4_Mtase"/>
    <property type="match status" value="1"/>
</dbReference>
<dbReference type="EC" id="2.1.1.-" evidence="4"/>
<dbReference type="InterPro" id="IPR001091">
    <property type="entry name" value="RM_Methyltransferase"/>
</dbReference>
<evidence type="ECO:0000256" key="1">
    <source>
        <dbReference type="ARBA" id="ARBA00022603"/>
    </source>
</evidence>
<gene>
    <name evidence="6" type="ORF">V6984_09305</name>
</gene>
<evidence type="ECO:0000256" key="4">
    <source>
        <dbReference type="RuleBase" id="RU362026"/>
    </source>
</evidence>
<evidence type="ECO:0000259" key="5">
    <source>
        <dbReference type="Pfam" id="PF01555"/>
    </source>
</evidence>
<dbReference type="RefSeq" id="WP_342759510.1">
    <property type="nucleotide sequence ID" value="NZ_CP146256.1"/>
</dbReference>
<keyword evidence="2 6" id="KW-0808">Transferase</keyword>
<evidence type="ECO:0000313" key="7">
    <source>
        <dbReference type="Proteomes" id="UP001451571"/>
    </source>
</evidence>
<dbReference type="PRINTS" id="PR00508">
    <property type="entry name" value="S21N4MTFRASE"/>
</dbReference>
<accession>A0ABZ3F2A0</accession>
<keyword evidence="3" id="KW-0680">Restriction system</keyword>
<evidence type="ECO:0000313" key="6">
    <source>
        <dbReference type="EMBL" id="XAH75934.1"/>
    </source>
</evidence>
<keyword evidence="1 6" id="KW-0489">Methyltransferase</keyword>
<organism evidence="6 7">
    <name type="scientific">Kineothrix sedimenti</name>
    <dbReference type="NCBI Taxonomy" id="3123317"/>
    <lineage>
        <taxon>Bacteria</taxon>
        <taxon>Bacillati</taxon>
        <taxon>Bacillota</taxon>
        <taxon>Clostridia</taxon>
        <taxon>Lachnospirales</taxon>
        <taxon>Lachnospiraceae</taxon>
        <taxon>Kineothrix</taxon>
    </lineage>
</organism>
<dbReference type="SUPFAM" id="SSF53335">
    <property type="entry name" value="S-adenosyl-L-methionine-dependent methyltransferases"/>
    <property type="match status" value="1"/>
</dbReference>
<dbReference type="EMBL" id="CP146256">
    <property type="protein sequence ID" value="XAH75934.1"/>
    <property type="molecule type" value="Genomic_DNA"/>
</dbReference>